<sequence length="204" mass="22640">MLITQFVLGLKEELRSAVEIQLPDTLSKAALLAIVQEGILQRSHKHTLKHYSSRNNTATHSKSDTKHNWNSGELWKAKQLRDFRKANGLCFKCGEKYSPSHNCKVTTDATLNSISIESGDGSEILNDAMLDALESVQMGMPGEDHFLSLNAIAGTKQNWSIRLKALVRNKVLVILLDSGSSHTFINSQTVSRIQCSVQNLHLSQ</sequence>
<reference evidence="2" key="1">
    <citation type="submission" date="2014-09" db="EMBL/GenBank/DDBJ databases">
        <authorList>
            <person name="Magalhaes I.L.F."/>
            <person name="Oliveira U."/>
            <person name="Santos F.R."/>
            <person name="Vidigal T.H.D.A."/>
            <person name="Brescovit A.D."/>
            <person name="Santos A.J."/>
        </authorList>
    </citation>
    <scope>NUCLEOTIDE SEQUENCE</scope>
    <source>
        <tissue evidence="2">Shoot tissue taken approximately 20 cm above the soil surface</tissue>
    </source>
</reference>
<dbReference type="AlphaFoldDB" id="A0A0A9HL89"/>
<proteinExistence type="predicted"/>
<accession>A0A0A9HL89</accession>
<protein>
    <submittedName>
        <fullName evidence="2">Uncharacterized protein</fullName>
    </submittedName>
</protein>
<evidence type="ECO:0000313" key="2">
    <source>
        <dbReference type="EMBL" id="JAE37950.1"/>
    </source>
</evidence>
<evidence type="ECO:0000256" key="1">
    <source>
        <dbReference type="SAM" id="MobiDB-lite"/>
    </source>
</evidence>
<feature type="region of interest" description="Disordered" evidence="1">
    <location>
        <begin position="46"/>
        <end position="68"/>
    </location>
</feature>
<reference evidence="2" key="2">
    <citation type="journal article" date="2015" name="Data Brief">
        <title>Shoot transcriptome of the giant reed, Arundo donax.</title>
        <authorList>
            <person name="Barrero R.A."/>
            <person name="Guerrero F.D."/>
            <person name="Moolhuijzen P."/>
            <person name="Goolsby J.A."/>
            <person name="Tidwell J."/>
            <person name="Bellgard S.E."/>
            <person name="Bellgard M.I."/>
        </authorList>
    </citation>
    <scope>NUCLEOTIDE SEQUENCE</scope>
    <source>
        <tissue evidence="2">Shoot tissue taken approximately 20 cm above the soil surface</tissue>
    </source>
</reference>
<organism evidence="2">
    <name type="scientific">Arundo donax</name>
    <name type="common">Giant reed</name>
    <name type="synonym">Donax arundinaceus</name>
    <dbReference type="NCBI Taxonomy" id="35708"/>
    <lineage>
        <taxon>Eukaryota</taxon>
        <taxon>Viridiplantae</taxon>
        <taxon>Streptophyta</taxon>
        <taxon>Embryophyta</taxon>
        <taxon>Tracheophyta</taxon>
        <taxon>Spermatophyta</taxon>
        <taxon>Magnoliopsida</taxon>
        <taxon>Liliopsida</taxon>
        <taxon>Poales</taxon>
        <taxon>Poaceae</taxon>
        <taxon>PACMAD clade</taxon>
        <taxon>Arundinoideae</taxon>
        <taxon>Arundineae</taxon>
        <taxon>Arundo</taxon>
    </lineage>
</organism>
<name>A0A0A9HL89_ARUDO</name>
<dbReference type="EMBL" id="GBRH01159946">
    <property type="protein sequence ID" value="JAE37950.1"/>
    <property type="molecule type" value="Transcribed_RNA"/>
</dbReference>